<feature type="non-terminal residue" evidence="2">
    <location>
        <position position="118"/>
    </location>
</feature>
<feature type="non-terminal residue" evidence="2">
    <location>
        <position position="1"/>
    </location>
</feature>
<dbReference type="Gene3D" id="3.40.50.1820">
    <property type="entry name" value="alpha/beta hydrolase"/>
    <property type="match status" value="1"/>
</dbReference>
<protein>
    <submittedName>
        <fullName evidence="2">Prolyl oligopeptidase family serine peptidase</fullName>
    </submittedName>
</protein>
<evidence type="ECO:0000313" key="2">
    <source>
        <dbReference type="EMBL" id="NEB72776.1"/>
    </source>
</evidence>
<evidence type="ECO:0000259" key="1">
    <source>
        <dbReference type="Pfam" id="PF00326"/>
    </source>
</evidence>
<evidence type="ECO:0000313" key="3">
    <source>
        <dbReference type="Proteomes" id="UP000471648"/>
    </source>
</evidence>
<dbReference type="RefSeq" id="WP_164359129.1">
    <property type="nucleotide sequence ID" value="NZ_JAAGME010001607.1"/>
</dbReference>
<dbReference type="InterPro" id="IPR001375">
    <property type="entry name" value="Peptidase_S9_cat"/>
</dbReference>
<dbReference type="GO" id="GO:0006508">
    <property type="term" value="P:proteolysis"/>
    <property type="evidence" value="ECO:0007669"/>
    <property type="project" value="InterPro"/>
</dbReference>
<feature type="domain" description="Peptidase S9 prolyl oligopeptidase catalytic" evidence="1">
    <location>
        <begin position="13"/>
        <end position="105"/>
    </location>
</feature>
<dbReference type="SUPFAM" id="SSF53474">
    <property type="entry name" value="alpha/beta-Hydrolases"/>
    <property type="match status" value="1"/>
</dbReference>
<dbReference type="AlphaFoldDB" id="A0A6N9VIS2"/>
<organism evidence="2 3">
    <name type="scientific">Streptomyces microflavus</name>
    <name type="common">Streptomyces lipmanii</name>
    <dbReference type="NCBI Taxonomy" id="1919"/>
    <lineage>
        <taxon>Bacteria</taxon>
        <taxon>Bacillati</taxon>
        <taxon>Actinomycetota</taxon>
        <taxon>Actinomycetes</taxon>
        <taxon>Kitasatosporales</taxon>
        <taxon>Streptomycetaceae</taxon>
        <taxon>Streptomyces</taxon>
    </lineage>
</organism>
<dbReference type="Pfam" id="PF00326">
    <property type="entry name" value="Peptidase_S9"/>
    <property type="match status" value="1"/>
</dbReference>
<sequence>FEAELCAMYNRVAVSGKPDAKAAELLATRSPKSVADRIKVPALFVQGQQDSLFPLSHTDQAAKALKKNGQPVAVDWMAGGHDGGNPEAARVEQRVTDWFDRYLKQDEDADPGPAFRVT</sequence>
<reference evidence="2 3" key="1">
    <citation type="submission" date="2020-01" db="EMBL/GenBank/DDBJ databases">
        <title>Insect and environment-associated Actinomycetes.</title>
        <authorList>
            <person name="Currrie C."/>
            <person name="Chevrette M."/>
            <person name="Carlson C."/>
            <person name="Stubbendieck R."/>
            <person name="Wendt-Pienkowski E."/>
        </authorList>
    </citation>
    <scope>NUCLEOTIDE SEQUENCE [LARGE SCALE GENOMIC DNA]</scope>
    <source>
        <strain evidence="2 3">SID14438</strain>
    </source>
</reference>
<dbReference type="InterPro" id="IPR029058">
    <property type="entry name" value="AB_hydrolase_fold"/>
</dbReference>
<dbReference type="Proteomes" id="UP000471648">
    <property type="component" value="Unassembled WGS sequence"/>
</dbReference>
<dbReference type="GO" id="GO:0008236">
    <property type="term" value="F:serine-type peptidase activity"/>
    <property type="evidence" value="ECO:0007669"/>
    <property type="project" value="InterPro"/>
</dbReference>
<proteinExistence type="predicted"/>
<dbReference type="EMBL" id="JAAGME010001607">
    <property type="protein sequence ID" value="NEB72776.1"/>
    <property type="molecule type" value="Genomic_DNA"/>
</dbReference>
<gene>
    <name evidence="2" type="ORF">G3I39_37720</name>
</gene>
<accession>A0A6N9VIS2</accession>
<name>A0A6N9VIS2_STRMI</name>
<comment type="caution">
    <text evidence="2">The sequence shown here is derived from an EMBL/GenBank/DDBJ whole genome shotgun (WGS) entry which is preliminary data.</text>
</comment>